<dbReference type="Proteomes" id="UP001242045">
    <property type="component" value="Unassembled WGS sequence"/>
</dbReference>
<evidence type="ECO:0000313" key="3">
    <source>
        <dbReference type="Proteomes" id="UP001242045"/>
    </source>
</evidence>
<proteinExistence type="predicted"/>
<dbReference type="AlphaFoldDB" id="A0AAW8CNL4"/>
<dbReference type="Gene3D" id="2.170.16.10">
    <property type="entry name" value="Hedgehog/Intein (Hint) domain"/>
    <property type="match status" value="1"/>
</dbReference>
<feature type="region of interest" description="Disordered" evidence="1">
    <location>
        <begin position="1"/>
        <end position="31"/>
    </location>
</feature>
<dbReference type="RefSeq" id="WP_307684016.1">
    <property type="nucleotide sequence ID" value="NZ_JAUSRD010000002.1"/>
</dbReference>
<evidence type="ECO:0000313" key="2">
    <source>
        <dbReference type="EMBL" id="MDP9891892.1"/>
    </source>
</evidence>
<sequence length="361" mass="40662">MNNSDISDAPANATAPSGRPGVRSGTLVHTGGVGWRQTPVEKLSNRYMVAGWDATEQRRIEKRVKERIEHPGQRILWLGYREDWRRGTDDENSVFVVALSEHQEVWAAQEREASAQWIQVKDLVVGRHVLKLALANNPWAEVAMLKPPRKAEDQSASVHELVLADADVYEVQGILLRATSVPSRVVTKRIINPLKNHPLINYVPQPRSMGMVYAEVWYRKTVALLPRCVDGSLEPIARLRAMLALKERMRDVAAKATIERWSPADFVLKHPVPVLEQIIREADELSPVEQARAAELAIVELSGPGPRHYSAFTGGAETNHVREFTSKETEYWKFQDDQWMRCGRDETESEPAKADTATKTA</sequence>
<organism evidence="2 3">
    <name type="scientific">Variovorax boronicumulans</name>
    <dbReference type="NCBI Taxonomy" id="436515"/>
    <lineage>
        <taxon>Bacteria</taxon>
        <taxon>Pseudomonadati</taxon>
        <taxon>Pseudomonadota</taxon>
        <taxon>Betaproteobacteria</taxon>
        <taxon>Burkholderiales</taxon>
        <taxon>Comamonadaceae</taxon>
        <taxon>Variovorax</taxon>
    </lineage>
</organism>
<accession>A0AAW8CNL4</accession>
<evidence type="ECO:0000256" key="1">
    <source>
        <dbReference type="SAM" id="MobiDB-lite"/>
    </source>
</evidence>
<protein>
    <submittedName>
        <fullName evidence="2">Uncharacterized protein</fullName>
    </submittedName>
</protein>
<reference evidence="2" key="1">
    <citation type="submission" date="2023-07" db="EMBL/GenBank/DDBJ databases">
        <title>Sorghum-associated microbial communities from plants grown in Nebraska, USA.</title>
        <authorList>
            <person name="Schachtman D."/>
        </authorList>
    </citation>
    <scope>NUCLEOTIDE SEQUENCE</scope>
    <source>
        <strain evidence="2">DS3754</strain>
    </source>
</reference>
<comment type="caution">
    <text evidence="2">The sequence shown here is derived from an EMBL/GenBank/DDBJ whole genome shotgun (WGS) entry which is preliminary data.</text>
</comment>
<gene>
    <name evidence="2" type="ORF">J2W31_000995</name>
</gene>
<name>A0AAW8CNL4_9BURK</name>
<dbReference type="EMBL" id="JAUSRD010000002">
    <property type="protein sequence ID" value="MDP9891892.1"/>
    <property type="molecule type" value="Genomic_DNA"/>
</dbReference>